<dbReference type="EMBL" id="DWYY01000026">
    <property type="protein sequence ID" value="HJA91910.1"/>
    <property type="molecule type" value="Genomic_DNA"/>
</dbReference>
<organism evidence="1 2">
    <name type="scientific">Candidatus Eisenbergiella merdipullorum</name>
    <dbReference type="NCBI Taxonomy" id="2838553"/>
    <lineage>
        <taxon>Bacteria</taxon>
        <taxon>Bacillati</taxon>
        <taxon>Bacillota</taxon>
        <taxon>Clostridia</taxon>
        <taxon>Lachnospirales</taxon>
        <taxon>Lachnospiraceae</taxon>
        <taxon>Eisenbergiella</taxon>
    </lineage>
</organism>
<name>A0A9D2I2X3_9FIRM</name>
<proteinExistence type="predicted"/>
<evidence type="ECO:0008006" key="3">
    <source>
        <dbReference type="Google" id="ProtNLM"/>
    </source>
</evidence>
<reference evidence="1" key="2">
    <citation type="submission" date="2021-04" db="EMBL/GenBank/DDBJ databases">
        <authorList>
            <person name="Gilroy R."/>
        </authorList>
    </citation>
    <scope>NUCLEOTIDE SEQUENCE</scope>
    <source>
        <strain evidence="1">CHK179-7159</strain>
    </source>
</reference>
<dbReference type="Gene3D" id="2.60.120.40">
    <property type="match status" value="1"/>
</dbReference>
<dbReference type="AlphaFoldDB" id="A0A9D2I2X3"/>
<protein>
    <recommendedName>
        <fullName evidence="3">BclA C-terminal domain-containing protein</fullName>
    </recommendedName>
</protein>
<accession>A0A9D2I2X3</accession>
<gene>
    <name evidence="1" type="ORF">H9717_02125</name>
</gene>
<reference evidence="1" key="1">
    <citation type="journal article" date="2021" name="PeerJ">
        <title>Extensive microbial diversity within the chicken gut microbiome revealed by metagenomics and culture.</title>
        <authorList>
            <person name="Gilroy R."/>
            <person name="Ravi A."/>
            <person name="Getino M."/>
            <person name="Pursley I."/>
            <person name="Horton D.L."/>
            <person name="Alikhan N.F."/>
            <person name="Baker D."/>
            <person name="Gharbi K."/>
            <person name="Hall N."/>
            <person name="Watson M."/>
            <person name="Adriaenssens E.M."/>
            <person name="Foster-Nyarko E."/>
            <person name="Jarju S."/>
            <person name="Secka A."/>
            <person name="Antonio M."/>
            <person name="Oren A."/>
            <person name="Chaudhuri R.R."/>
            <person name="La Ragione R."/>
            <person name="Hildebrand F."/>
            <person name="Pallen M.J."/>
        </authorList>
    </citation>
    <scope>NUCLEOTIDE SEQUENCE</scope>
    <source>
        <strain evidence="1">CHK179-7159</strain>
    </source>
</reference>
<evidence type="ECO:0000313" key="1">
    <source>
        <dbReference type="EMBL" id="HJA91910.1"/>
    </source>
</evidence>
<evidence type="ECO:0000313" key="2">
    <source>
        <dbReference type="Proteomes" id="UP000886858"/>
    </source>
</evidence>
<dbReference type="Proteomes" id="UP000886858">
    <property type="component" value="Unassembled WGS sequence"/>
</dbReference>
<comment type="caution">
    <text evidence="1">The sequence shown here is derived from an EMBL/GenBank/DDBJ whole genome shotgun (WGS) entry which is preliminary data.</text>
</comment>
<dbReference type="InterPro" id="IPR008983">
    <property type="entry name" value="Tumour_necrosis_fac-like_dom"/>
</dbReference>
<sequence length="137" mass="13980">MIELLNPAVSTVAVGQSVPFTEEIGSKCGAERHRAGSAQLTLVKPGRYLVSFAGNIAVPATGGTVGEISLGIALNGEALTGSIMRATPAAVSEYFNVATMHYIDVPCGCCVTITVQNTGVSAVDVDNPNLTAVRVCG</sequence>